<proteinExistence type="predicted"/>
<dbReference type="EMBL" id="JABWDU010000007">
    <property type="protein sequence ID" value="NVD41996.1"/>
    <property type="molecule type" value="Genomic_DNA"/>
</dbReference>
<comment type="caution">
    <text evidence="1">The sequence shown here is derived from an EMBL/GenBank/DDBJ whole genome shotgun (WGS) entry which is preliminary data.</text>
</comment>
<reference evidence="1 2" key="1">
    <citation type="submission" date="2020-06" db="EMBL/GenBank/DDBJ databases">
        <authorList>
            <person name="Grouzdev D.S."/>
        </authorList>
    </citation>
    <scope>NUCLEOTIDE SEQUENCE [LARGE SCALE GENOMIC DNA]</scope>
    <source>
        <strain evidence="1 2">HO-A22</strain>
    </source>
</reference>
<accession>A0A7Y6QAH8</accession>
<organism evidence="1 2">
    <name type="scientific">Ensifer oleiphilus</name>
    <dbReference type="NCBI Taxonomy" id="2742698"/>
    <lineage>
        <taxon>Bacteria</taxon>
        <taxon>Pseudomonadati</taxon>
        <taxon>Pseudomonadota</taxon>
        <taxon>Alphaproteobacteria</taxon>
        <taxon>Hyphomicrobiales</taxon>
        <taxon>Rhizobiaceae</taxon>
        <taxon>Sinorhizobium/Ensifer group</taxon>
        <taxon>Ensifer</taxon>
    </lineage>
</organism>
<dbReference type="AlphaFoldDB" id="A0A7Y6QAH8"/>
<evidence type="ECO:0000313" key="2">
    <source>
        <dbReference type="Proteomes" id="UP000520198"/>
    </source>
</evidence>
<dbReference type="RefSeq" id="WP_176355357.1">
    <property type="nucleotide sequence ID" value="NZ_JABWDU010000007.1"/>
</dbReference>
<evidence type="ECO:0000313" key="1">
    <source>
        <dbReference type="EMBL" id="NVD41996.1"/>
    </source>
</evidence>
<dbReference type="Proteomes" id="UP000520198">
    <property type="component" value="Unassembled WGS sequence"/>
</dbReference>
<sequence>MPKITPPKLPACHPDRGSQCQKALETEFQLLACRAEAAGWSPEEVAAALIDLADNHFLSMDSGEEMFELGAGVVLIARKRQ</sequence>
<name>A0A7Y6QAH8_9HYPH</name>
<keyword evidence="2" id="KW-1185">Reference proteome</keyword>
<gene>
    <name evidence="1" type="ORF">HT585_24320</name>
</gene>
<protein>
    <submittedName>
        <fullName evidence="1">Uncharacterized protein</fullName>
    </submittedName>
</protein>